<feature type="compositionally biased region" description="Low complexity" evidence="4">
    <location>
        <begin position="422"/>
        <end position="461"/>
    </location>
</feature>
<evidence type="ECO:0000313" key="8">
    <source>
        <dbReference type="Proteomes" id="UP000693942"/>
    </source>
</evidence>
<dbReference type="AlphaFoldDB" id="A0A8J5U1L3"/>
<dbReference type="GO" id="GO:0008061">
    <property type="term" value="F:chitin binding"/>
    <property type="evidence" value="ECO:0007669"/>
    <property type="project" value="UniProtKB-KW"/>
</dbReference>
<feature type="signal peptide" evidence="5">
    <location>
        <begin position="1"/>
        <end position="24"/>
    </location>
</feature>
<evidence type="ECO:0000313" key="7">
    <source>
        <dbReference type="EMBL" id="KAG7425120.1"/>
    </source>
</evidence>
<name>A0A8J5U1L3_FUSOX</name>
<dbReference type="EMBL" id="JAELUR010000012">
    <property type="protein sequence ID" value="KAG7425120.1"/>
    <property type="molecule type" value="Genomic_DNA"/>
</dbReference>
<sequence>MRASLKQSHGLLAGLAVAIRLVDAAGLAMFPQGYLASSGLPSTCEATLYQTVSCPDEASDLMTEGHIDSDDPAVTKMVCSKACGSSIGHMRTKVASACGSEEMIPGMSYVNLVDKFWSSWNQSCFSDPKTGKYCNDVIASFPEVDDLSKLPKSDLCSYCNVEQYRMMQADAYTGAYDENMQSSYEYVAKACDLNVDNFNATDSAFNVTNPDATGNICVSGKTYTTKDGDSCDSIALSQGVSAATMYYINSNIFDCSKIAAGTNLCLPLTCTKIYKVQKGDTCLDIALNANIMTDRLLSYNSQLDWNCTNLHDADPYWGSTLCVSTPGGTYSGQPLNNTEPVDLEPIDPPHGVPVANGTTKDCSHWFTHEGSLTCTQICLAYGVPINLFTEINPSLNKTICDTDLVVGNAYCLEPVAGWDRPAPTGTITPGATTTRSATNTKSATGTKTAAATNSATHTSTSEPSYSPEQPGIVDGCNKWHYVDNGDGCYSITEKYKIKLSDFYSWNPKVGDDCSGLWLHYYVCVGVKS</sequence>
<evidence type="ECO:0000256" key="4">
    <source>
        <dbReference type="SAM" id="MobiDB-lite"/>
    </source>
</evidence>
<proteinExistence type="inferred from homology"/>
<keyword evidence="1" id="KW-0147">Chitin-binding</keyword>
<feature type="region of interest" description="Disordered" evidence="4">
    <location>
        <begin position="422"/>
        <end position="467"/>
    </location>
</feature>
<dbReference type="SMART" id="SM00257">
    <property type="entry name" value="LysM"/>
    <property type="match status" value="3"/>
</dbReference>
<evidence type="ECO:0000259" key="6">
    <source>
        <dbReference type="PROSITE" id="PS51782"/>
    </source>
</evidence>
<evidence type="ECO:0000256" key="1">
    <source>
        <dbReference type="ARBA" id="ARBA00022669"/>
    </source>
</evidence>
<evidence type="ECO:0000256" key="2">
    <source>
        <dbReference type="ARBA" id="ARBA00023026"/>
    </source>
</evidence>
<dbReference type="PANTHER" id="PTHR34997:SF18">
    <property type="entry name" value="LYSM DOMAIN-CONTAINING PROTEIN"/>
    <property type="match status" value="1"/>
</dbReference>
<evidence type="ECO:0000256" key="5">
    <source>
        <dbReference type="SAM" id="SignalP"/>
    </source>
</evidence>
<dbReference type="Pfam" id="PF01476">
    <property type="entry name" value="LysM"/>
    <property type="match status" value="3"/>
</dbReference>
<comment type="caution">
    <text evidence="7">The sequence shown here is derived from an EMBL/GenBank/DDBJ whole genome shotgun (WGS) entry which is preliminary data.</text>
</comment>
<comment type="similarity">
    <text evidence="3">Belongs to the secreted LysM effector family.</text>
</comment>
<keyword evidence="5" id="KW-0732">Signal</keyword>
<dbReference type="CDD" id="cd00118">
    <property type="entry name" value="LysM"/>
    <property type="match status" value="3"/>
</dbReference>
<evidence type="ECO:0000256" key="3">
    <source>
        <dbReference type="ARBA" id="ARBA00044955"/>
    </source>
</evidence>
<feature type="domain" description="LysM" evidence="6">
    <location>
        <begin position="221"/>
        <end position="266"/>
    </location>
</feature>
<dbReference type="InterPro" id="IPR052210">
    <property type="entry name" value="LysM1-like"/>
</dbReference>
<reference evidence="7" key="1">
    <citation type="submission" date="2021-04" db="EMBL/GenBank/DDBJ databases">
        <title>First draft genome resource for Brassicaceae pathogens Fusarium oxysporum f. sp. raphani and Fusarium oxysporum f. sp. rapae.</title>
        <authorList>
            <person name="Asai S."/>
        </authorList>
    </citation>
    <scope>NUCLEOTIDE SEQUENCE</scope>
    <source>
        <strain evidence="7">Tf1262</strain>
    </source>
</reference>
<feature type="domain" description="LysM" evidence="6">
    <location>
        <begin position="272"/>
        <end position="318"/>
    </location>
</feature>
<dbReference type="PANTHER" id="PTHR34997">
    <property type="entry name" value="AM15"/>
    <property type="match status" value="1"/>
</dbReference>
<dbReference type="Gene3D" id="3.10.350.10">
    <property type="entry name" value="LysM domain"/>
    <property type="match status" value="3"/>
</dbReference>
<feature type="domain" description="LysM" evidence="6">
    <location>
        <begin position="478"/>
        <end position="524"/>
    </location>
</feature>
<dbReference type="Proteomes" id="UP000693942">
    <property type="component" value="Unassembled WGS sequence"/>
</dbReference>
<keyword evidence="2" id="KW-0843">Virulence</keyword>
<accession>A0A8J5U1L3</accession>
<protein>
    <submittedName>
        <fullName evidence="7">LysM domain-containing protein</fullName>
    </submittedName>
</protein>
<organism evidence="7 8">
    <name type="scientific">Fusarium oxysporum f. sp. raphani</name>
    <dbReference type="NCBI Taxonomy" id="96318"/>
    <lineage>
        <taxon>Eukaryota</taxon>
        <taxon>Fungi</taxon>
        <taxon>Dikarya</taxon>
        <taxon>Ascomycota</taxon>
        <taxon>Pezizomycotina</taxon>
        <taxon>Sordariomycetes</taxon>
        <taxon>Hypocreomycetidae</taxon>
        <taxon>Hypocreales</taxon>
        <taxon>Nectriaceae</taxon>
        <taxon>Fusarium</taxon>
        <taxon>Fusarium oxysporum species complex</taxon>
    </lineage>
</organism>
<dbReference type="InterPro" id="IPR036779">
    <property type="entry name" value="LysM_dom_sf"/>
</dbReference>
<gene>
    <name evidence="7" type="ORF">Forpi1262_v013802</name>
</gene>
<feature type="chain" id="PRO_5035236529" evidence="5">
    <location>
        <begin position="25"/>
        <end position="528"/>
    </location>
</feature>
<dbReference type="SUPFAM" id="SSF54106">
    <property type="entry name" value="LysM domain"/>
    <property type="match status" value="3"/>
</dbReference>
<dbReference type="PROSITE" id="PS51782">
    <property type="entry name" value="LYSM"/>
    <property type="match status" value="3"/>
</dbReference>
<dbReference type="InterPro" id="IPR018392">
    <property type="entry name" value="LysM"/>
</dbReference>